<accession>A0A5B8MFB2</accession>
<dbReference type="SUPFAM" id="SSF48371">
    <property type="entry name" value="ARM repeat"/>
    <property type="match status" value="1"/>
</dbReference>
<organism evidence="1 2">
    <name type="scientific">Chloropicon primus</name>
    <dbReference type="NCBI Taxonomy" id="1764295"/>
    <lineage>
        <taxon>Eukaryota</taxon>
        <taxon>Viridiplantae</taxon>
        <taxon>Chlorophyta</taxon>
        <taxon>Chloropicophyceae</taxon>
        <taxon>Chloropicales</taxon>
        <taxon>Chloropicaceae</taxon>
        <taxon>Chloropicon</taxon>
    </lineage>
</organism>
<reference evidence="1 2" key="1">
    <citation type="submission" date="2018-07" db="EMBL/GenBank/DDBJ databases">
        <title>The complete nuclear genome of the prasinophyte Chloropicon primus (CCMP1205).</title>
        <authorList>
            <person name="Pombert J.-F."/>
            <person name="Otis C."/>
            <person name="Turmel M."/>
            <person name="Lemieux C."/>
        </authorList>
    </citation>
    <scope>NUCLEOTIDE SEQUENCE [LARGE SCALE GENOMIC DNA]</scope>
    <source>
        <strain evidence="1 2">CCMP1205</strain>
    </source>
</reference>
<dbReference type="AlphaFoldDB" id="A0A5B8MFB2"/>
<dbReference type="Proteomes" id="UP000316726">
    <property type="component" value="Chromosome 2"/>
</dbReference>
<dbReference type="Gene3D" id="1.25.10.10">
    <property type="entry name" value="Leucine-rich Repeat Variant"/>
    <property type="match status" value="1"/>
</dbReference>
<dbReference type="PANTHER" id="PTHR34258">
    <property type="entry name" value="ARMADILLO-LIKE HELICAL DOMAIN CONTAINING PROTEIN 1"/>
    <property type="match status" value="1"/>
</dbReference>
<sequence>MTGAERTASSALRWLRHQLRSWDKGDRTTRTKMLDEFISRHADETGPQLEKYYGNGASLFLTRISAWLKLTYLEGIALNKQLEAVSIFLSAANGTRYLAEFVDFGGLLSILDLLSIKDINEEDKCSALRLLLQIAHAGRFYKELICSFNGMQVTVGLLEAANFPHTRLLIYDVFLVLGSGNPKYSNKVQAEIIAMISTRNIHALRLGMQAIRRLVCSSTHMHVIQASSRGHTHNNLLQLIDKTIPLLGSPDFEVQYEAFELVQSLCMSKSSSVGVYIVNSLYKLLIKSSQELDRNVQLHLLMEKENEASPVDIAQATAAKILYQSLHRLFENEEVKEEVMTERYFRAILSTIANERHYESRQHAANLFETLTTLDMEKSFALTQELAGDELMYLLCENPQRDLESKHLDALRLLGQTAH</sequence>
<gene>
    <name evidence="1" type="ORF">A3770_02p14990</name>
</gene>
<evidence type="ECO:0000313" key="2">
    <source>
        <dbReference type="Proteomes" id="UP000316726"/>
    </source>
</evidence>
<dbReference type="OrthoDB" id="278163at2759"/>
<dbReference type="Pfam" id="PF17741">
    <property type="entry name" value="DUF5578"/>
    <property type="match status" value="1"/>
</dbReference>
<dbReference type="InterPro" id="IPR011989">
    <property type="entry name" value="ARM-like"/>
</dbReference>
<proteinExistence type="predicted"/>
<dbReference type="EMBL" id="CP031035">
    <property type="protein sequence ID" value="QDZ18981.1"/>
    <property type="molecule type" value="Genomic_DNA"/>
</dbReference>
<dbReference type="InterPro" id="IPR016024">
    <property type="entry name" value="ARM-type_fold"/>
</dbReference>
<evidence type="ECO:0000313" key="1">
    <source>
        <dbReference type="EMBL" id="QDZ18981.1"/>
    </source>
</evidence>
<protein>
    <submittedName>
        <fullName evidence="1">Uncharacterized protein</fullName>
    </submittedName>
</protein>
<name>A0A5B8MFB2_9CHLO</name>
<dbReference type="InterPro" id="IPR041090">
    <property type="entry name" value="DUF5578"/>
</dbReference>
<keyword evidence="2" id="KW-1185">Reference proteome</keyword>
<dbReference type="PANTHER" id="PTHR34258:SF1">
    <property type="entry name" value="ARMADILLO-LIKE HELICAL DOMAIN CONTAINING PROTEIN 1"/>
    <property type="match status" value="1"/>
</dbReference>